<evidence type="ECO:0000256" key="2">
    <source>
        <dbReference type="ARBA" id="ARBA00022448"/>
    </source>
</evidence>
<keyword evidence="2" id="KW-0813">Transport</keyword>
<keyword evidence="3" id="KW-0812">Transmembrane</keyword>
<dbReference type="InParanoid" id="D6TGC2"/>
<dbReference type="Pfam" id="PF01547">
    <property type="entry name" value="SBP_bac_1"/>
    <property type="match status" value="1"/>
</dbReference>
<gene>
    <name evidence="4" type="ORF">Krac_10325</name>
</gene>
<dbReference type="STRING" id="485913.Krac_10325"/>
<keyword evidence="5" id="KW-1185">Reference proteome</keyword>
<dbReference type="EMBL" id="ADVG01000001">
    <property type="protein sequence ID" value="EFH88824.1"/>
    <property type="molecule type" value="Genomic_DNA"/>
</dbReference>
<keyword evidence="3" id="KW-0472">Membrane</keyword>
<feature type="transmembrane region" description="Helical" evidence="3">
    <location>
        <begin position="15"/>
        <end position="32"/>
    </location>
</feature>
<dbReference type="Proteomes" id="UP000004508">
    <property type="component" value="Unassembled WGS sequence"/>
</dbReference>
<dbReference type="eggNOG" id="COG1653">
    <property type="taxonomic scope" value="Bacteria"/>
</dbReference>
<dbReference type="PANTHER" id="PTHR43649">
    <property type="entry name" value="ARABINOSE-BINDING PROTEIN-RELATED"/>
    <property type="match status" value="1"/>
</dbReference>
<comment type="similarity">
    <text evidence="1">Belongs to the bacterial solute-binding protein 1 family.</text>
</comment>
<dbReference type="OrthoDB" id="9798191at2"/>
<evidence type="ECO:0000313" key="5">
    <source>
        <dbReference type="Proteomes" id="UP000004508"/>
    </source>
</evidence>
<dbReference type="PANTHER" id="PTHR43649:SF29">
    <property type="entry name" value="OSMOPROTECTIVE COMPOUNDS-BINDING PROTEIN GGTB"/>
    <property type="match status" value="1"/>
</dbReference>
<dbReference type="Gene3D" id="3.40.190.10">
    <property type="entry name" value="Periplasmic binding protein-like II"/>
    <property type="match status" value="2"/>
</dbReference>
<proteinExistence type="inferred from homology"/>
<dbReference type="AlphaFoldDB" id="D6TGC2"/>
<keyword evidence="3" id="KW-1133">Transmembrane helix</keyword>
<comment type="caution">
    <text evidence="4">The sequence shown here is derived from an EMBL/GenBank/DDBJ whole genome shotgun (WGS) entry which is preliminary data.</text>
</comment>
<organism evidence="4 5">
    <name type="scientific">Ktedonobacter racemifer DSM 44963</name>
    <dbReference type="NCBI Taxonomy" id="485913"/>
    <lineage>
        <taxon>Bacteria</taxon>
        <taxon>Bacillati</taxon>
        <taxon>Chloroflexota</taxon>
        <taxon>Ktedonobacteria</taxon>
        <taxon>Ktedonobacterales</taxon>
        <taxon>Ktedonobacteraceae</taxon>
        <taxon>Ktedonobacter</taxon>
    </lineage>
</organism>
<dbReference type="InterPro" id="IPR050490">
    <property type="entry name" value="Bact_solute-bd_prot1"/>
</dbReference>
<accession>D6TGC2</accession>
<reference evidence="4 5" key="1">
    <citation type="journal article" date="2011" name="Stand. Genomic Sci.">
        <title>Non-contiguous finished genome sequence and contextual data of the filamentous soil bacterium Ktedonobacter racemifer type strain (SOSP1-21).</title>
        <authorList>
            <person name="Chang Y.J."/>
            <person name="Land M."/>
            <person name="Hauser L."/>
            <person name="Chertkov O."/>
            <person name="Del Rio T.G."/>
            <person name="Nolan M."/>
            <person name="Copeland A."/>
            <person name="Tice H."/>
            <person name="Cheng J.F."/>
            <person name="Lucas S."/>
            <person name="Han C."/>
            <person name="Goodwin L."/>
            <person name="Pitluck S."/>
            <person name="Ivanova N."/>
            <person name="Ovchinikova G."/>
            <person name="Pati A."/>
            <person name="Chen A."/>
            <person name="Palaniappan K."/>
            <person name="Mavromatis K."/>
            <person name="Liolios K."/>
            <person name="Brettin T."/>
            <person name="Fiebig A."/>
            <person name="Rohde M."/>
            <person name="Abt B."/>
            <person name="Goker M."/>
            <person name="Detter J.C."/>
            <person name="Woyke T."/>
            <person name="Bristow J."/>
            <person name="Eisen J.A."/>
            <person name="Markowitz V."/>
            <person name="Hugenholtz P."/>
            <person name="Kyrpides N.C."/>
            <person name="Klenk H.P."/>
            <person name="Lapidus A."/>
        </authorList>
    </citation>
    <scope>NUCLEOTIDE SEQUENCE [LARGE SCALE GENOMIC DNA]</scope>
    <source>
        <strain evidence="5">DSM 44963</strain>
    </source>
</reference>
<dbReference type="InterPro" id="IPR006059">
    <property type="entry name" value="SBP"/>
</dbReference>
<evidence type="ECO:0000313" key="4">
    <source>
        <dbReference type="EMBL" id="EFH88824.1"/>
    </source>
</evidence>
<evidence type="ECO:0000256" key="3">
    <source>
        <dbReference type="SAM" id="Phobius"/>
    </source>
</evidence>
<protein>
    <submittedName>
        <fullName evidence="4">Extracellular solute-binding protein family 1</fullName>
    </submittedName>
</protein>
<dbReference type="SUPFAM" id="SSF53850">
    <property type="entry name" value="Periplasmic binding protein-like II"/>
    <property type="match status" value="1"/>
</dbReference>
<name>D6TGC2_KTERA</name>
<evidence type="ECO:0000256" key="1">
    <source>
        <dbReference type="ARBA" id="ARBA00008520"/>
    </source>
</evidence>
<sequence>MEISVMIKGDHKRSIASFSIVLIVVAMLQLILSACGGSGGAGGVTSLRVQATQGPGAQALQQAASDFEKSHPNVKISIETVDDTTSRGPNISVLSSPNAPDIGYLQRSTGVYSTLVQNNELVNLDSLWQKNNLASQYGTQVASYFTTNSHHYAVLLDALYISPIFYQKHIFAQAHVSAPANHQFTSMDQWYALVNGLHKAGFEALGVGGASPYDLGHDMDALLPTAVTKEQSNAYLTDWQPGTPETAKYTDSGFVNTLQTLMDWKQRNVFESGFMGFQVQQVQGEFAAGKLAMIQGGSYSPSSLEQAGVNANDLGWFMLPPMTPGVMTPFDVYTGDSFVIPTHAKHQQLAEEFLSYFLQPDILNKYAAAGGSITPYANSLSDSVIKQYEPIVQDMLAYRQKFGLVGIWDSDIPGEIGQKTEVPLLQAMLSGQATVQQTAQKFQDALDHVRSEPPAPLD</sequence>
<dbReference type="RefSeq" id="WP_007905003.1">
    <property type="nucleotide sequence ID" value="NZ_ADVG01000001.1"/>
</dbReference>